<keyword evidence="2" id="KW-1185">Reference proteome</keyword>
<protein>
    <submittedName>
        <fullName evidence="1">NAD-dependent epimerase/dehydratase family protein</fullName>
    </submittedName>
</protein>
<evidence type="ECO:0000313" key="2">
    <source>
        <dbReference type="Proteomes" id="UP000308836"/>
    </source>
</evidence>
<comment type="caution">
    <text evidence="1">The sequence shown here is derived from an EMBL/GenBank/DDBJ whole genome shotgun (WGS) entry which is preliminary data.</text>
</comment>
<evidence type="ECO:0000313" key="1">
    <source>
        <dbReference type="EMBL" id="TGY66875.1"/>
    </source>
</evidence>
<accession>A0AC61RA60</accession>
<proteinExistence type="predicted"/>
<dbReference type="Proteomes" id="UP000308836">
    <property type="component" value="Unassembled WGS sequence"/>
</dbReference>
<name>A0AC61RA60_9FIRM</name>
<reference evidence="1" key="1">
    <citation type="submission" date="2019-04" db="EMBL/GenBank/DDBJ databases">
        <title>Microbes associate with the intestines of laboratory mice.</title>
        <authorList>
            <person name="Navarre W."/>
            <person name="Wong E."/>
            <person name="Huang K."/>
            <person name="Tropini C."/>
            <person name="Ng K."/>
            <person name="Yu B."/>
        </authorList>
    </citation>
    <scope>NUCLEOTIDE SEQUENCE</scope>
    <source>
        <strain evidence="1">NM09_H32</strain>
    </source>
</reference>
<organism evidence="1 2">
    <name type="scientific">Dubosiella muris</name>
    <dbReference type="NCBI Taxonomy" id="3038133"/>
    <lineage>
        <taxon>Bacteria</taxon>
        <taxon>Bacillati</taxon>
        <taxon>Bacillota</taxon>
        <taxon>Erysipelotrichia</taxon>
        <taxon>Erysipelotrichales</taxon>
        <taxon>Erysipelotrichaceae</taxon>
        <taxon>Dubosiella</taxon>
    </lineage>
</organism>
<sequence length="282" mass="32071">MKRILITGSHSYLANQCKAFLEQKEGYQVDLIRVRGQWKQNSFSGYDVVVHMAGLAHSNPKKDEEALYYAVNRDLAIEVAKKAKADGCRQFIFMSSVLVYGSHHTLIKKETPLEPDNFYGDSKKQAEEGITPLADPNFRVAIVRPPMIYGPGSKGNYQKLSRFSCVTPLFPNIYNERSVLFVDNFCACLQGIVDTNAEGIFLPQNEKIVSTTDIVRQIARVHKHPIVWIKGMNGWIAMNRKKTLFQKVFGSLVIDPALSRYSFPYQIVDFESSIEKTERRKP</sequence>
<gene>
    <name evidence="1" type="ORF">E5336_01965</name>
</gene>
<dbReference type="EMBL" id="SRYG01000003">
    <property type="protein sequence ID" value="TGY66875.1"/>
    <property type="molecule type" value="Genomic_DNA"/>
</dbReference>